<evidence type="ECO:0000313" key="1">
    <source>
        <dbReference type="EMBL" id="JAI06007.1"/>
    </source>
</evidence>
<name>A0A0E9XUA5_ANGAN</name>
<protein>
    <submittedName>
        <fullName evidence="1">Uncharacterized protein</fullName>
    </submittedName>
</protein>
<dbReference type="EMBL" id="GBXM01002571">
    <property type="protein sequence ID" value="JAI06007.1"/>
    <property type="molecule type" value="Transcribed_RNA"/>
</dbReference>
<proteinExistence type="predicted"/>
<dbReference type="AlphaFoldDB" id="A0A0E9XUA5"/>
<sequence length="25" mass="2785">MSNDLSCSLTNIKAVSKPQEQQCLF</sequence>
<accession>A0A0E9XUA5</accession>
<organism evidence="1">
    <name type="scientific">Anguilla anguilla</name>
    <name type="common">European freshwater eel</name>
    <name type="synonym">Muraena anguilla</name>
    <dbReference type="NCBI Taxonomy" id="7936"/>
    <lineage>
        <taxon>Eukaryota</taxon>
        <taxon>Metazoa</taxon>
        <taxon>Chordata</taxon>
        <taxon>Craniata</taxon>
        <taxon>Vertebrata</taxon>
        <taxon>Euteleostomi</taxon>
        <taxon>Actinopterygii</taxon>
        <taxon>Neopterygii</taxon>
        <taxon>Teleostei</taxon>
        <taxon>Anguilliformes</taxon>
        <taxon>Anguillidae</taxon>
        <taxon>Anguilla</taxon>
    </lineage>
</organism>
<reference evidence="1" key="2">
    <citation type="journal article" date="2015" name="Fish Shellfish Immunol.">
        <title>Early steps in the European eel (Anguilla anguilla)-Vibrio vulnificus interaction in the gills: Role of the RtxA13 toxin.</title>
        <authorList>
            <person name="Callol A."/>
            <person name="Pajuelo D."/>
            <person name="Ebbesson L."/>
            <person name="Teles M."/>
            <person name="MacKenzie S."/>
            <person name="Amaro C."/>
        </authorList>
    </citation>
    <scope>NUCLEOTIDE SEQUENCE</scope>
</reference>
<reference evidence="1" key="1">
    <citation type="submission" date="2014-11" db="EMBL/GenBank/DDBJ databases">
        <authorList>
            <person name="Amaro Gonzalez C."/>
        </authorList>
    </citation>
    <scope>NUCLEOTIDE SEQUENCE</scope>
</reference>